<feature type="region of interest" description="Disordered" evidence="1">
    <location>
        <begin position="60"/>
        <end position="87"/>
    </location>
</feature>
<organism evidence="2 3">
    <name type="scientific">Streptomyces lutosisoli</name>
    <dbReference type="NCBI Taxonomy" id="2665721"/>
    <lineage>
        <taxon>Bacteria</taxon>
        <taxon>Bacillati</taxon>
        <taxon>Actinomycetota</taxon>
        <taxon>Actinomycetes</taxon>
        <taxon>Kitasatosporales</taxon>
        <taxon>Streptomycetaceae</taxon>
        <taxon>Streptomyces</taxon>
    </lineage>
</organism>
<protein>
    <submittedName>
        <fullName evidence="2">Uncharacterized protein</fullName>
    </submittedName>
</protein>
<evidence type="ECO:0000313" key="3">
    <source>
        <dbReference type="Proteomes" id="UP001596957"/>
    </source>
</evidence>
<name>A0ABW2VF94_9ACTN</name>
<reference evidence="3" key="1">
    <citation type="journal article" date="2019" name="Int. J. Syst. Evol. Microbiol.">
        <title>The Global Catalogue of Microorganisms (GCM) 10K type strain sequencing project: providing services to taxonomists for standard genome sequencing and annotation.</title>
        <authorList>
            <consortium name="The Broad Institute Genomics Platform"/>
            <consortium name="The Broad Institute Genome Sequencing Center for Infectious Disease"/>
            <person name="Wu L."/>
            <person name="Ma J."/>
        </authorList>
    </citation>
    <scope>NUCLEOTIDE SEQUENCE [LARGE SCALE GENOMIC DNA]</scope>
    <source>
        <strain evidence="3">CGMCC 4.7198</strain>
    </source>
</reference>
<gene>
    <name evidence="2" type="ORF">ACFQZP_13625</name>
</gene>
<sequence>MLFALTWRWAITVWDACRAAASWTAQGVPVQAGQQPPEGGGMGRCGVQPEACAQAGAAVGGEVGDAGQESGIAKDGDQAQREQRASR</sequence>
<dbReference type="EMBL" id="JBHTEC010000001">
    <property type="protein sequence ID" value="MFD0282707.1"/>
    <property type="molecule type" value="Genomic_DNA"/>
</dbReference>
<proteinExistence type="predicted"/>
<comment type="caution">
    <text evidence="2">The sequence shown here is derived from an EMBL/GenBank/DDBJ whole genome shotgun (WGS) entry which is preliminary data.</text>
</comment>
<feature type="compositionally biased region" description="Basic and acidic residues" evidence="1">
    <location>
        <begin position="72"/>
        <end position="87"/>
    </location>
</feature>
<keyword evidence="3" id="KW-1185">Reference proteome</keyword>
<accession>A0ABW2VF94</accession>
<evidence type="ECO:0000313" key="2">
    <source>
        <dbReference type="EMBL" id="MFD0282707.1"/>
    </source>
</evidence>
<evidence type="ECO:0000256" key="1">
    <source>
        <dbReference type="SAM" id="MobiDB-lite"/>
    </source>
</evidence>
<dbReference type="RefSeq" id="WP_381265683.1">
    <property type="nucleotide sequence ID" value="NZ_JBHTBI010000198.1"/>
</dbReference>
<dbReference type="Proteomes" id="UP001596957">
    <property type="component" value="Unassembled WGS sequence"/>
</dbReference>